<evidence type="ECO:0000256" key="1">
    <source>
        <dbReference type="ARBA" id="ARBA00022737"/>
    </source>
</evidence>
<reference evidence="4" key="1">
    <citation type="journal article" date="2020" name="Stud. Mycol.">
        <title>101 Dothideomycetes genomes: a test case for predicting lifestyles and emergence of pathogens.</title>
        <authorList>
            <person name="Haridas S."/>
            <person name="Albert R."/>
            <person name="Binder M."/>
            <person name="Bloem J."/>
            <person name="Labutti K."/>
            <person name="Salamov A."/>
            <person name="Andreopoulos B."/>
            <person name="Baker S."/>
            <person name="Barry K."/>
            <person name="Bills G."/>
            <person name="Bluhm B."/>
            <person name="Cannon C."/>
            <person name="Castanera R."/>
            <person name="Culley D."/>
            <person name="Daum C."/>
            <person name="Ezra D."/>
            <person name="Gonzalez J."/>
            <person name="Henrissat B."/>
            <person name="Kuo A."/>
            <person name="Liang C."/>
            <person name="Lipzen A."/>
            <person name="Lutzoni F."/>
            <person name="Magnuson J."/>
            <person name="Mondo S."/>
            <person name="Nolan M."/>
            <person name="Ohm R."/>
            <person name="Pangilinan J."/>
            <person name="Park H.-J."/>
            <person name="Ramirez L."/>
            <person name="Alfaro M."/>
            <person name="Sun H."/>
            <person name="Tritt A."/>
            <person name="Yoshinaga Y."/>
            <person name="Zwiers L.-H."/>
            <person name="Turgeon B."/>
            <person name="Goodwin S."/>
            <person name="Spatafora J."/>
            <person name="Crous P."/>
            <person name="Grigoriev I."/>
        </authorList>
    </citation>
    <scope>NUCLEOTIDE SEQUENCE</scope>
    <source>
        <strain evidence="4">CBS 269.34</strain>
    </source>
</reference>
<gene>
    <name evidence="4" type="ORF">BU16DRAFT_224829</name>
</gene>
<sequence length="388" mass="42798">MVNQPMYSRQGWFSPSLHVAVQCGNIPAIEHLVNTGANIDEYDSNYFTPLESVLTGSFANGHAGYDKTNVYGAAVRLVQLGAATGIVLTWPLALLLNHISSSADLSELLLEQAPAAACRKTPLLLNRMTTVSYTHISRDSLLRIPKFVPDTETEEDFGGRSFLHSAICSTGYSKVPHDWISALQKLTPFPWHHDWPHFHKMAFLTSGFEFYRRGLPHSTFARIMNIQPERGVSPLCRASSRGILEIMENCLKMDAEIDFEGCSLGSALMIACACGRLDAVKLLVRRGAAISYVGKNGLNSAMIAARRSKRVIAWLLVGQFNEQRRLNDSGELASSSGVSREVRPRSGIGTAALRLVGRREMQPHESSLDYAVRLAAMKREMRGKVVPL</sequence>
<dbReference type="Pfam" id="PF00023">
    <property type="entry name" value="Ank"/>
    <property type="match status" value="1"/>
</dbReference>
<dbReference type="SUPFAM" id="SSF48403">
    <property type="entry name" value="Ankyrin repeat"/>
    <property type="match status" value="1"/>
</dbReference>
<dbReference type="Gene3D" id="1.25.40.20">
    <property type="entry name" value="Ankyrin repeat-containing domain"/>
    <property type="match status" value="2"/>
</dbReference>
<evidence type="ECO:0000256" key="2">
    <source>
        <dbReference type="ARBA" id="ARBA00023043"/>
    </source>
</evidence>
<keyword evidence="5" id="KW-1185">Reference proteome</keyword>
<protein>
    <submittedName>
        <fullName evidence="4">Ankyrin</fullName>
    </submittedName>
</protein>
<dbReference type="Pfam" id="PF12796">
    <property type="entry name" value="Ank_2"/>
    <property type="match status" value="1"/>
</dbReference>
<keyword evidence="1" id="KW-0677">Repeat</keyword>
<dbReference type="EMBL" id="MU004202">
    <property type="protein sequence ID" value="KAF2488661.1"/>
    <property type="molecule type" value="Genomic_DNA"/>
</dbReference>
<feature type="repeat" description="ANK" evidence="3">
    <location>
        <begin position="17"/>
        <end position="44"/>
    </location>
</feature>
<evidence type="ECO:0000256" key="3">
    <source>
        <dbReference type="PROSITE-ProRule" id="PRU00023"/>
    </source>
</evidence>
<evidence type="ECO:0000313" key="4">
    <source>
        <dbReference type="EMBL" id="KAF2488661.1"/>
    </source>
</evidence>
<dbReference type="InterPro" id="IPR036770">
    <property type="entry name" value="Ankyrin_rpt-contain_sf"/>
</dbReference>
<organism evidence="4 5">
    <name type="scientific">Lophium mytilinum</name>
    <dbReference type="NCBI Taxonomy" id="390894"/>
    <lineage>
        <taxon>Eukaryota</taxon>
        <taxon>Fungi</taxon>
        <taxon>Dikarya</taxon>
        <taxon>Ascomycota</taxon>
        <taxon>Pezizomycotina</taxon>
        <taxon>Dothideomycetes</taxon>
        <taxon>Pleosporomycetidae</taxon>
        <taxon>Mytilinidiales</taxon>
        <taxon>Mytilinidiaceae</taxon>
        <taxon>Lophium</taxon>
    </lineage>
</organism>
<name>A0A6A6Q994_9PEZI</name>
<dbReference type="PANTHER" id="PTHR24173:SF74">
    <property type="entry name" value="ANKYRIN REPEAT DOMAIN-CONTAINING PROTEIN 16"/>
    <property type="match status" value="1"/>
</dbReference>
<dbReference type="OrthoDB" id="194358at2759"/>
<dbReference type="SMART" id="SM00248">
    <property type="entry name" value="ANK"/>
    <property type="match status" value="3"/>
</dbReference>
<accession>A0A6A6Q994</accession>
<keyword evidence="2 3" id="KW-0040">ANK repeat</keyword>
<dbReference type="Proteomes" id="UP000799750">
    <property type="component" value="Unassembled WGS sequence"/>
</dbReference>
<proteinExistence type="predicted"/>
<dbReference type="InterPro" id="IPR002110">
    <property type="entry name" value="Ankyrin_rpt"/>
</dbReference>
<dbReference type="PROSITE" id="PS50088">
    <property type="entry name" value="ANK_REPEAT"/>
    <property type="match status" value="1"/>
</dbReference>
<evidence type="ECO:0000313" key="5">
    <source>
        <dbReference type="Proteomes" id="UP000799750"/>
    </source>
</evidence>
<dbReference type="AlphaFoldDB" id="A0A6A6Q994"/>
<dbReference type="PROSITE" id="PS50297">
    <property type="entry name" value="ANK_REP_REGION"/>
    <property type="match status" value="1"/>
</dbReference>
<dbReference type="PANTHER" id="PTHR24173">
    <property type="entry name" value="ANKYRIN REPEAT CONTAINING"/>
    <property type="match status" value="1"/>
</dbReference>